<dbReference type="EMBL" id="BPLR01003298">
    <property type="protein sequence ID" value="GIX83151.1"/>
    <property type="molecule type" value="Genomic_DNA"/>
</dbReference>
<reference evidence="2 3" key="1">
    <citation type="submission" date="2021-06" db="EMBL/GenBank/DDBJ databases">
        <title>Caerostris extrusa draft genome.</title>
        <authorList>
            <person name="Kono N."/>
            <person name="Arakawa K."/>
        </authorList>
    </citation>
    <scope>NUCLEOTIDE SEQUENCE [LARGE SCALE GENOMIC DNA]</scope>
</reference>
<proteinExistence type="predicted"/>
<feature type="region of interest" description="Disordered" evidence="1">
    <location>
        <begin position="65"/>
        <end position="97"/>
    </location>
</feature>
<keyword evidence="3" id="KW-1185">Reference proteome</keyword>
<gene>
    <name evidence="2" type="ORF">CEXT_224821</name>
</gene>
<evidence type="ECO:0000256" key="1">
    <source>
        <dbReference type="SAM" id="MobiDB-lite"/>
    </source>
</evidence>
<name>A0AAV4NGT1_CAEEX</name>
<organism evidence="2 3">
    <name type="scientific">Caerostris extrusa</name>
    <name type="common">Bark spider</name>
    <name type="synonym">Caerostris bankana</name>
    <dbReference type="NCBI Taxonomy" id="172846"/>
    <lineage>
        <taxon>Eukaryota</taxon>
        <taxon>Metazoa</taxon>
        <taxon>Ecdysozoa</taxon>
        <taxon>Arthropoda</taxon>
        <taxon>Chelicerata</taxon>
        <taxon>Arachnida</taxon>
        <taxon>Araneae</taxon>
        <taxon>Araneomorphae</taxon>
        <taxon>Entelegynae</taxon>
        <taxon>Araneoidea</taxon>
        <taxon>Araneidae</taxon>
        <taxon>Caerostris</taxon>
    </lineage>
</organism>
<dbReference type="Proteomes" id="UP001054945">
    <property type="component" value="Unassembled WGS sequence"/>
</dbReference>
<evidence type="ECO:0000313" key="3">
    <source>
        <dbReference type="Proteomes" id="UP001054945"/>
    </source>
</evidence>
<comment type="caution">
    <text evidence="2">The sequence shown here is derived from an EMBL/GenBank/DDBJ whole genome shotgun (WGS) entry which is preliminary data.</text>
</comment>
<dbReference type="AlphaFoldDB" id="A0AAV4NGT1"/>
<accession>A0AAV4NGT1</accession>
<evidence type="ECO:0000313" key="2">
    <source>
        <dbReference type="EMBL" id="GIX83151.1"/>
    </source>
</evidence>
<protein>
    <submittedName>
        <fullName evidence="2">Uncharacterized protein</fullName>
    </submittedName>
</protein>
<sequence>MELRELGSTLNKGRRTTSKSMLWVIINIGSDSSGPSKAALLPKEKTIPRKETGFYNQSLQSGWTLHWPTKPPVTNPGNRQAYPETETPKIGTCMSSNPLKRRVGRRASLLSEEKGMCPWEDTKILRGLEWQQL</sequence>